<dbReference type="RefSeq" id="WP_048141392.1">
    <property type="nucleotide sequence ID" value="NZ_CP009516.1"/>
</dbReference>
<evidence type="ECO:0000256" key="4">
    <source>
        <dbReference type="ARBA" id="ARBA00022763"/>
    </source>
</evidence>
<comment type="cofactor">
    <cofactor evidence="9">
        <name>Mn(2+)</name>
        <dbReference type="ChEBI" id="CHEBI:29035"/>
    </cofactor>
    <text evidence="9">Binds 2 manganese ions per subunit.</text>
</comment>
<feature type="binding site" evidence="9">
    <location>
        <position position="158"/>
    </location>
    <ligand>
        <name>Mn(2+)</name>
        <dbReference type="ChEBI" id="CHEBI:29035"/>
        <label>2</label>
    </ligand>
</feature>
<name>A0A0E3SCC6_9EURY</name>
<comment type="function">
    <text evidence="9">Part of the Rad50/Mre11 complex, which is involved in the early steps of DNA double-strand break (DSB) repair. The complex may facilitate opening of the processed DNA ends to aid in the recruitment of HerA and NurA. Mre11 binds to DSB ends and has both double-stranded 3'-5' exonuclease activity and single-stranded endonuclease activity.</text>
</comment>
<dbReference type="GeneID" id="24832463"/>
<organism evidence="12 13">
    <name type="scientific">Methanosarcina horonobensis HB-1 = JCM 15518</name>
    <dbReference type="NCBI Taxonomy" id="1434110"/>
    <lineage>
        <taxon>Archaea</taxon>
        <taxon>Methanobacteriati</taxon>
        <taxon>Methanobacteriota</taxon>
        <taxon>Stenosarchaea group</taxon>
        <taxon>Methanomicrobia</taxon>
        <taxon>Methanosarcinales</taxon>
        <taxon>Methanosarcinaceae</taxon>
        <taxon>Methanosarcina</taxon>
    </lineage>
</organism>
<sequence>MDREIRILHTADTHLGYRQYHSEVRRQDFFKAFEMVIKDAVEMQVDAVVHAGDLFDSRNPTLEDLLETMNILSRLKTANIPFFGIVGNHESKQSTQWLDLFEEMGLAARLGKKPQMVGDVAIYGIDSVPKSKIPLYDYSGFEIPESLPENCRKLLVMHQIVEPLPFADWDCAEVIENLPFKVDAILLGDYHEYEKKKEGETWITYSGSTERNSATEKESRSYSIITLSGEGLEISRRTIPTRDFIFITAKLDGEEKPYEQIFSTVNERLEEIPESVVFLDISGDSGSVLSFSEIEEYVLSKGALVVAKVNDSRTKGGVPEEVVKVAFSDPDRAVAEEIRRMSLNDGGLIIDEVIRNPDVPRSRVDEETENRLIGLIETIDFKDPDFMIKIPVSPVIPVSSTSPAGLISSTTIGESEGNEPAGTAEQFETLEPVGGTEFAAAVSGKYETPKAFPRIQRSESLNESLNKGLEASDKVPESSDIISESSNSISESPDESSESPHVSIVCENTESTETAELSETVGSAEASAVARISGVTLNSEVTIDPQSNFSANSQASSLAEVPSVPEISQEISGTPVEIQSEDSEERAVLGKDPGDKTKTEAGKLSGLGVEVSSVNEEGDKTEKLPDEKPADIKADIKLPDEKPVKAPDKAAKPVKQSQKKGKEKSAVPRQYNLGDYL</sequence>
<evidence type="ECO:0000256" key="5">
    <source>
        <dbReference type="ARBA" id="ARBA00022801"/>
    </source>
</evidence>
<dbReference type="InterPro" id="IPR041796">
    <property type="entry name" value="Mre11_N"/>
</dbReference>
<dbReference type="PANTHER" id="PTHR30337:SF0">
    <property type="entry name" value="NUCLEASE SBCCD SUBUNIT D"/>
    <property type="match status" value="1"/>
</dbReference>
<feature type="binding site" evidence="9">
    <location>
        <position position="191"/>
    </location>
    <ligand>
        <name>Mn(2+)</name>
        <dbReference type="ChEBI" id="CHEBI:29035"/>
        <label>1</label>
    </ligand>
</feature>
<feature type="compositionally biased region" description="Basic and acidic residues" evidence="10">
    <location>
        <begin position="617"/>
        <end position="651"/>
    </location>
</feature>
<keyword evidence="2 9" id="KW-0479">Metal-binding</keyword>
<keyword evidence="8 9" id="KW-0464">Manganese</keyword>
<comment type="activity regulation">
    <text evidence="9">Nuclease activity is regulated by Rad50.</text>
</comment>
<keyword evidence="3 9" id="KW-0255">Endonuclease</keyword>
<dbReference type="CDD" id="cd00840">
    <property type="entry name" value="MPP_Mre11_N"/>
    <property type="match status" value="1"/>
</dbReference>
<dbReference type="KEGG" id="mhor:MSHOH_3136"/>
<keyword evidence="1 9" id="KW-0540">Nuclease</keyword>
<dbReference type="PANTHER" id="PTHR30337">
    <property type="entry name" value="COMPONENT OF ATP-DEPENDENT DSDNA EXONUCLEASE"/>
    <property type="match status" value="1"/>
</dbReference>
<dbReference type="GO" id="GO:0000403">
    <property type="term" value="F:Y-form DNA binding"/>
    <property type="evidence" value="ECO:0007669"/>
    <property type="project" value="UniProtKB-UniRule"/>
</dbReference>
<feature type="region of interest" description="Disordered" evidence="10">
    <location>
        <begin position="554"/>
        <end position="677"/>
    </location>
</feature>
<dbReference type="InterPro" id="IPR050535">
    <property type="entry name" value="DNA_Repair-Maintenance_Comp"/>
</dbReference>
<evidence type="ECO:0000256" key="9">
    <source>
        <dbReference type="HAMAP-Rule" id="MF_02044"/>
    </source>
</evidence>
<dbReference type="PATRIC" id="fig|1434110.4.peg.4040"/>
<evidence type="ECO:0000256" key="3">
    <source>
        <dbReference type="ARBA" id="ARBA00022759"/>
    </source>
</evidence>
<dbReference type="Pfam" id="PF00149">
    <property type="entry name" value="Metallophos"/>
    <property type="match status" value="1"/>
</dbReference>
<reference evidence="12 13" key="1">
    <citation type="submission" date="2014-07" db="EMBL/GenBank/DDBJ databases">
        <title>Methanogenic archaea and the global carbon cycle.</title>
        <authorList>
            <person name="Henriksen J.R."/>
            <person name="Luke J."/>
            <person name="Reinhart S."/>
            <person name="Benedict M.N."/>
            <person name="Youngblut N.D."/>
            <person name="Metcalf M.E."/>
            <person name="Whitaker R.J."/>
            <person name="Metcalf W.W."/>
        </authorList>
    </citation>
    <scope>NUCLEOTIDE SEQUENCE [LARGE SCALE GENOMIC DNA]</scope>
    <source>
        <strain evidence="12 13">HB-1</strain>
    </source>
</reference>
<dbReference type="HAMAP" id="MF_02044">
    <property type="entry name" value="Mre11"/>
    <property type="match status" value="1"/>
</dbReference>
<dbReference type="EC" id="3.1.-.-" evidence="9"/>
<dbReference type="HOGENOM" id="CLU_026621_3_1_2"/>
<gene>
    <name evidence="9" type="primary">mre11</name>
    <name evidence="12" type="ORF">MSHOH_3136</name>
</gene>
<dbReference type="InterPro" id="IPR004843">
    <property type="entry name" value="Calcineurin-like_PHP"/>
</dbReference>
<dbReference type="GO" id="GO:0008408">
    <property type="term" value="F:3'-5' exonuclease activity"/>
    <property type="evidence" value="ECO:0007669"/>
    <property type="project" value="UniProtKB-UniRule"/>
</dbReference>
<evidence type="ECO:0000256" key="10">
    <source>
        <dbReference type="SAM" id="MobiDB-lite"/>
    </source>
</evidence>
<feature type="domain" description="Calcineurin-like phosphoesterase" evidence="11">
    <location>
        <begin position="5"/>
        <end position="193"/>
    </location>
</feature>
<dbReference type="GO" id="GO:0006302">
    <property type="term" value="P:double-strand break repair"/>
    <property type="evidence" value="ECO:0007669"/>
    <property type="project" value="UniProtKB-UniRule"/>
</dbReference>
<feature type="region of interest" description="Disordered" evidence="10">
    <location>
        <begin position="400"/>
        <end position="423"/>
    </location>
</feature>
<dbReference type="InterPro" id="IPR032885">
    <property type="entry name" value="Mre11_archaea-type"/>
</dbReference>
<dbReference type="EMBL" id="CP009516">
    <property type="protein sequence ID" value="AKB79619.1"/>
    <property type="molecule type" value="Genomic_DNA"/>
</dbReference>
<feature type="compositionally biased region" description="Polar residues" evidence="10">
    <location>
        <begin position="401"/>
        <end position="413"/>
    </location>
</feature>
<comment type="caution">
    <text evidence="9">Lacks conserved residue(s) required for the propagation of feature annotation.</text>
</comment>
<dbReference type="GO" id="GO:0030145">
    <property type="term" value="F:manganese ion binding"/>
    <property type="evidence" value="ECO:0007669"/>
    <property type="project" value="UniProtKB-UniRule"/>
</dbReference>
<evidence type="ECO:0000256" key="8">
    <source>
        <dbReference type="ARBA" id="ARBA00023211"/>
    </source>
</evidence>
<evidence type="ECO:0000313" key="13">
    <source>
        <dbReference type="Proteomes" id="UP000033101"/>
    </source>
</evidence>
<proteinExistence type="inferred from homology"/>
<feature type="active site" description="Proton donor" evidence="9">
    <location>
        <position position="89"/>
    </location>
</feature>
<feature type="binding site" evidence="9">
    <location>
        <position position="14"/>
    </location>
    <ligand>
        <name>Mn(2+)</name>
        <dbReference type="ChEBI" id="CHEBI:29035"/>
        <label>1</label>
    </ligand>
</feature>
<feature type="binding site" evidence="9">
    <location>
        <position position="53"/>
    </location>
    <ligand>
        <name>Mn(2+)</name>
        <dbReference type="ChEBI" id="CHEBI:29035"/>
        <label>1</label>
    </ligand>
</feature>
<feature type="binding site" evidence="9">
    <location>
        <position position="88"/>
    </location>
    <ligand>
        <name>Mn(2+)</name>
        <dbReference type="ChEBI" id="CHEBI:29035"/>
        <label>2</label>
    </ligand>
</feature>
<keyword evidence="7 9" id="KW-0234">DNA repair</keyword>
<dbReference type="SUPFAM" id="SSF56300">
    <property type="entry name" value="Metallo-dependent phosphatases"/>
    <property type="match status" value="1"/>
</dbReference>
<evidence type="ECO:0000256" key="7">
    <source>
        <dbReference type="ARBA" id="ARBA00023204"/>
    </source>
</evidence>
<feature type="compositionally biased region" description="Low complexity" evidence="10">
    <location>
        <begin position="478"/>
        <end position="491"/>
    </location>
</feature>
<evidence type="ECO:0000259" key="11">
    <source>
        <dbReference type="Pfam" id="PF00149"/>
    </source>
</evidence>
<dbReference type="Proteomes" id="UP000033101">
    <property type="component" value="Chromosome"/>
</dbReference>
<feature type="binding site" evidence="9">
    <location>
        <position position="53"/>
    </location>
    <ligand>
        <name>Mn(2+)</name>
        <dbReference type="ChEBI" id="CHEBI:29035"/>
        <label>2</label>
    </ligand>
</feature>
<dbReference type="AlphaFoldDB" id="A0A0E3SCC6"/>
<protein>
    <recommendedName>
        <fullName evidence="9">DNA double-strand break repair protein Mre11</fullName>
        <ecNumber evidence="9">3.1.-.-</ecNumber>
    </recommendedName>
</protein>
<dbReference type="GO" id="GO:0045027">
    <property type="term" value="F:DNA end binding"/>
    <property type="evidence" value="ECO:0007669"/>
    <property type="project" value="UniProtKB-UniRule"/>
</dbReference>
<keyword evidence="6 9" id="KW-0269">Exonuclease</keyword>
<keyword evidence="5 9" id="KW-0378">Hydrolase</keyword>
<keyword evidence="13" id="KW-1185">Reference proteome</keyword>
<evidence type="ECO:0000256" key="6">
    <source>
        <dbReference type="ARBA" id="ARBA00022839"/>
    </source>
</evidence>
<evidence type="ECO:0000313" key="12">
    <source>
        <dbReference type="EMBL" id="AKB79619.1"/>
    </source>
</evidence>
<feature type="region of interest" description="Disordered" evidence="10">
    <location>
        <begin position="466"/>
        <end position="504"/>
    </location>
</feature>
<dbReference type="STRING" id="1434110.MSHOH_3136"/>
<dbReference type="GO" id="GO:0004519">
    <property type="term" value="F:endonuclease activity"/>
    <property type="evidence" value="ECO:0007669"/>
    <property type="project" value="UniProtKB-UniRule"/>
</dbReference>
<dbReference type="FunFam" id="3.60.21.10:FF:000129">
    <property type="entry name" value="DNA double-strand break repair protein Mre11"/>
    <property type="match status" value="1"/>
</dbReference>
<evidence type="ECO:0000256" key="1">
    <source>
        <dbReference type="ARBA" id="ARBA00022722"/>
    </source>
</evidence>
<evidence type="ECO:0000256" key="2">
    <source>
        <dbReference type="ARBA" id="ARBA00022723"/>
    </source>
</evidence>
<comment type="subunit">
    <text evidence="9">Homodimer. Forms a heterotetramer composed of two Mre11 subunits and two Rad50 subunits.</text>
</comment>
<keyword evidence="4 9" id="KW-0227">DNA damage</keyword>
<feature type="compositionally biased region" description="Basic and acidic residues" evidence="10">
    <location>
        <begin position="585"/>
        <end position="601"/>
    </location>
</feature>
<dbReference type="InterPro" id="IPR029052">
    <property type="entry name" value="Metallo-depent_PP-like"/>
</dbReference>
<accession>A0A0E3SCC6</accession>
<feature type="binding site" evidence="9">
    <location>
        <position position="12"/>
    </location>
    <ligand>
        <name>Mn(2+)</name>
        <dbReference type="ChEBI" id="CHEBI:29035"/>
        <label>1</label>
    </ligand>
</feature>
<dbReference type="Gene3D" id="3.60.21.10">
    <property type="match status" value="1"/>
</dbReference>
<comment type="similarity">
    <text evidence="9">Belongs to the MRE11/RAD32 family.</text>
</comment>